<reference evidence="1 2" key="1">
    <citation type="submission" date="2023-11" db="EMBL/GenBank/DDBJ databases">
        <title>Dfirmibasis_genome.</title>
        <authorList>
            <person name="Edelbroek B."/>
            <person name="Kjellin J."/>
            <person name="Jerlstrom-Hultqvist J."/>
            <person name="Soderbom F."/>
        </authorList>
    </citation>
    <scope>NUCLEOTIDE SEQUENCE [LARGE SCALE GENOMIC DNA]</scope>
    <source>
        <strain evidence="1 2">TNS-C-14</strain>
    </source>
</reference>
<sequence>MSIIKSILSITNNQSFKKQRVNNEIIPTSNSYSQQQNAGLLGGQLLGTQLSINPLLDLIIIV</sequence>
<gene>
    <name evidence="1" type="ORF">RB653_010026</name>
</gene>
<organism evidence="1 2">
    <name type="scientific">Dictyostelium firmibasis</name>
    <dbReference type="NCBI Taxonomy" id="79012"/>
    <lineage>
        <taxon>Eukaryota</taxon>
        <taxon>Amoebozoa</taxon>
        <taxon>Evosea</taxon>
        <taxon>Eumycetozoa</taxon>
        <taxon>Dictyostelia</taxon>
        <taxon>Dictyosteliales</taxon>
        <taxon>Dictyosteliaceae</taxon>
        <taxon>Dictyostelium</taxon>
    </lineage>
</organism>
<accession>A0AAN7U0E7</accession>
<protein>
    <submittedName>
        <fullName evidence="1">Uncharacterized protein</fullName>
    </submittedName>
</protein>
<evidence type="ECO:0000313" key="2">
    <source>
        <dbReference type="Proteomes" id="UP001344447"/>
    </source>
</evidence>
<proteinExistence type="predicted"/>
<comment type="caution">
    <text evidence="1">The sequence shown here is derived from an EMBL/GenBank/DDBJ whole genome shotgun (WGS) entry which is preliminary data.</text>
</comment>
<dbReference type="Proteomes" id="UP001344447">
    <property type="component" value="Unassembled WGS sequence"/>
</dbReference>
<evidence type="ECO:0000313" key="1">
    <source>
        <dbReference type="EMBL" id="KAK5574773.1"/>
    </source>
</evidence>
<dbReference type="EMBL" id="JAVFKY010000006">
    <property type="protein sequence ID" value="KAK5574773.1"/>
    <property type="molecule type" value="Genomic_DNA"/>
</dbReference>
<keyword evidence="2" id="KW-1185">Reference proteome</keyword>
<name>A0AAN7U0E7_9MYCE</name>
<dbReference type="AlphaFoldDB" id="A0AAN7U0E7"/>